<reference evidence="1 2" key="1">
    <citation type="journal article" date="2023" name="ISME J.">
        <title>Cultivation and genomic characterization of novel and ubiquitous marine nitrite-oxidizing bacteria from the Nitrospirales.</title>
        <authorList>
            <person name="Mueller A.J."/>
            <person name="Daebeler A."/>
            <person name="Herbold C.W."/>
            <person name="Kirkegaard R.H."/>
            <person name="Daims H."/>
        </authorList>
    </citation>
    <scope>NUCLEOTIDE SEQUENCE [LARGE SCALE GENOMIC DNA]</scope>
    <source>
        <strain evidence="1 2">EB</strain>
    </source>
</reference>
<evidence type="ECO:0000313" key="2">
    <source>
        <dbReference type="Proteomes" id="UP001250932"/>
    </source>
</evidence>
<dbReference type="Gene3D" id="3.90.10.10">
    <property type="entry name" value="Cytochrome C3"/>
    <property type="match status" value="1"/>
</dbReference>
<protein>
    <submittedName>
        <fullName evidence="1">Cytochrome c3 family protein</fullName>
    </submittedName>
</protein>
<dbReference type="InterPro" id="IPR036280">
    <property type="entry name" value="Multihaem_cyt_sf"/>
</dbReference>
<gene>
    <name evidence="1" type="ORF">PPG34_00195</name>
</gene>
<sequence>MGKLGIVAITLLTIVGGLGLVYTSVGTPMAANTWQQLVNPGELSVVHASLEQNCAACHTAVMGVDATKCILCHANEESLLQRQPTAFHADVRECRSCHHEHRGHVRKPSNMDHRALAKIGLLNLPSDENSFGEAEMVRWNLTNWLEHSEVLLPSPLANHHVAPEEAILNCATCHKNDDRHFELFGQDCAACHATQAWTLPEFQHPPGNSMDCVHCHQAPPSHYMKHFTMISQRVAGQPQARVDQCFLCHQTTSWPDIKRAGMYKHH</sequence>
<comment type="caution">
    <text evidence="1">The sequence shown here is derived from an EMBL/GenBank/DDBJ whole genome shotgun (WGS) entry which is preliminary data.</text>
</comment>
<dbReference type="RefSeq" id="WP_313831106.1">
    <property type="nucleotide sequence ID" value="NZ_JAQOUE010000001.1"/>
</dbReference>
<dbReference type="Proteomes" id="UP001250932">
    <property type="component" value="Unassembled WGS sequence"/>
</dbReference>
<proteinExistence type="predicted"/>
<organism evidence="1 2">
    <name type="scientific">Candidatus Nitronereus thalassa</name>
    <dbReference type="NCBI Taxonomy" id="3020898"/>
    <lineage>
        <taxon>Bacteria</taxon>
        <taxon>Pseudomonadati</taxon>
        <taxon>Nitrospirota</taxon>
        <taxon>Nitrospiria</taxon>
        <taxon>Nitrospirales</taxon>
        <taxon>Nitrospiraceae</taxon>
        <taxon>Candidatus Nitronereus</taxon>
    </lineage>
</organism>
<dbReference type="EMBL" id="JAQOUE010000001">
    <property type="protein sequence ID" value="MDT7040748.1"/>
    <property type="molecule type" value="Genomic_DNA"/>
</dbReference>
<accession>A0ABU3K2Y2</accession>
<dbReference type="SUPFAM" id="SSF48695">
    <property type="entry name" value="Multiheme cytochromes"/>
    <property type="match status" value="1"/>
</dbReference>
<keyword evidence="2" id="KW-1185">Reference proteome</keyword>
<dbReference type="Gene3D" id="1.10.287.3080">
    <property type="match status" value="1"/>
</dbReference>
<evidence type="ECO:0000313" key="1">
    <source>
        <dbReference type="EMBL" id="MDT7040748.1"/>
    </source>
</evidence>
<name>A0ABU3K2Y2_9BACT</name>